<evidence type="ECO:0000256" key="1">
    <source>
        <dbReference type="SAM" id="SignalP"/>
    </source>
</evidence>
<comment type="caution">
    <text evidence="2">The sequence shown here is derived from an EMBL/GenBank/DDBJ whole genome shotgun (WGS) entry which is preliminary data.</text>
</comment>
<keyword evidence="1" id="KW-0732">Signal</keyword>
<reference evidence="2 3" key="1">
    <citation type="journal article" date="2018" name="Sci. Rep.">
        <title>Characterisation of pathogen-specific regions and novel effector candidates in Fusarium oxysporum f. sp. cepae.</title>
        <authorList>
            <person name="Armitage A.D."/>
            <person name="Taylor A."/>
            <person name="Sobczyk M.K."/>
            <person name="Baxter L."/>
            <person name="Greenfield B.P."/>
            <person name="Bates H.J."/>
            <person name="Wilson F."/>
            <person name="Jackson A.C."/>
            <person name="Ott S."/>
            <person name="Harrison R.J."/>
            <person name="Clarkson J.P."/>
        </authorList>
    </citation>
    <scope>NUCLEOTIDE SEQUENCE [LARGE SCALE GENOMIC DNA]</scope>
    <source>
        <strain evidence="2 3">Fp_A8</strain>
    </source>
</reference>
<gene>
    <name evidence="2" type="ORF">BFJ72_g15197</name>
</gene>
<evidence type="ECO:0000313" key="3">
    <source>
        <dbReference type="Proteomes" id="UP000283569"/>
    </source>
</evidence>
<accession>A0A420RPR4</accession>
<protein>
    <recommendedName>
        <fullName evidence="4">Cell wall protein PhiA</fullName>
    </recommendedName>
</protein>
<organism evidence="2 3">
    <name type="scientific">Gibberella intermedia</name>
    <name type="common">Bulb rot disease fungus</name>
    <name type="synonym">Fusarium proliferatum</name>
    <dbReference type="NCBI Taxonomy" id="948311"/>
    <lineage>
        <taxon>Eukaryota</taxon>
        <taxon>Fungi</taxon>
        <taxon>Dikarya</taxon>
        <taxon>Ascomycota</taxon>
        <taxon>Pezizomycotina</taxon>
        <taxon>Sordariomycetes</taxon>
        <taxon>Hypocreomycetidae</taxon>
        <taxon>Hypocreales</taxon>
        <taxon>Nectriaceae</taxon>
        <taxon>Fusarium</taxon>
        <taxon>Fusarium fujikuroi species complex</taxon>
    </lineage>
</organism>
<feature type="signal peptide" evidence="1">
    <location>
        <begin position="1"/>
        <end position="16"/>
    </location>
</feature>
<dbReference type="EMBL" id="MRDB01000206">
    <property type="protein sequence ID" value="RKL19041.1"/>
    <property type="molecule type" value="Genomic_DNA"/>
</dbReference>
<name>A0A420RPR4_GIBIN</name>
<evidence type="ECO:0000313" key="2">
    <source>
        <dbReference type="EMBL" id="RKL19041.1"/>
    </source>
</evidence>
<feature type="chain" id="PRO_5019362455" description="Cell wall protein PhiA" evidence="1">
    <location>
        <begin position="17"/>
        <end position="198"/>
    </location>
</feature>
<proteinExistence type="predicted"/>
<evidence type="ECO:0008006" key="4">
    <source>
        <dbReference type="Google" id="ProtNLM"/>
    </source>
</evidence>
<dbReference type="Proteomes" id="UP000283569">
    <property type="component" value="Unassembled WGS sequence"/>
</dbReference>
<sequence length="198" mass="21798">MRFLIAFVAIFGYAAGSPHPMETRATNQISTFQIVAFRPDSEIDSLKIKAANNTLYIGPSTQDACCNQRNAEDAATFYLKSEELFLYSPGNPKQQVYVDNSRAGERNIRYYIGSQPQPQGAKTKGWEIRKDGALTFNDGQLMACNNGANTWDVLLRSGDQSAGSCKKCLEFTAKTSIIASPTSCLYSGEHQVVSFHCL</sequence>
<dbReference type="AlphaFoldDB" id="A0A420RPR4"/>